<dbReference type="EMBL" id="KE123923">
    <property type="protein sequence ID" value="EPB90230.1"/>
    <property type="molecule type" value="Genomic_DNA"/>
</dbReference>
<evidence type="ECO:0000313" key="3">
    <source>
        <dbReference type="Proteomes" id="UP000014254"/>
    </source>
</evidence>
<dbReference type="InterPro" id="IPR001810">
    <property type="entry name" value="F-box_dom"/>
</dbReference>
<dbReference type="SMART" id="SM00256">
    <property type="entry name" value="FBOX"/>
    <property type="match status" value="1"/>
</dbReference>
<proteinExistence type="predicted"/>
<dbReference type="Proteomes" id="UP000014254">
    <property type="component" value="Unassembled WGS sequence"/>
</dbReference>
<dbReference type="Pfam" id="PF12937">
    <property type="entry name" value="F-box-like"/>
    <property type="match status" value="1"/>
</dbReference>
<protein>
    <recommendedName>
        <fullName evidence="1">F-box domain-containing protein</fullName>
    </recommendedName>
</protein>
<reference evidence="3" key="1">
    <citation type="submission" date="2013-05" db="EMBL/GenBank/DDBJ databases">
        <title>The Genome sequence of Mucor circinelloides f. circinelloides 1006PhL.</title>
        <authorList>
            <consortium name="The Broad Institute Genomics Platform"/>
            <person name="Cuomo C."/>
            <person name="Earl A."/>
            <person name="Findley K."/>
            <person name="Lee S.C."/>
            <person name="Walker B."/>
            <person name="Young S."/>
            <person name="Zeng Q."/>
            <person name="Gargeya S."/>
            <person name="Fitzgerald M."/>
            <person name="Haas B."/>
            <person name="Abouelleil A."/>
            <person name="Allen A.W."/>
            <person name="Alvarado L."/>
            <person name="Arachchi H.M."/>
            <person name="Berlin A.M."/>
            <person name="Chapman S.B."/>
            <person name="Gainer-Dewar J."/>
            <person name="Goldberg J."/>
            <person name="Griggs A."/>
            <person name="Gujja S."/>
            <person name="Hansen M."/>
            <person name="Howarth C."/>
            <person name="Imamovic A."/>
            <person name="Ireland A."/>
            <person name="Larimer J."/>
            <person name="McCowan C."/>
            <person name="Murphy C."/>
            <person name="Pearson M."/>
            <person name="Poon T.W."/>
            <person name="Priest M."/>
            <person name="Roberts A."/>
            <person name="Saif S."/>
            <person name="Shea T."/>
            <person name="Sisk P."/>
            <person name="Sykes S."/>
            <person name="Wortman J."/>
            <person name="Nusbaum C."/>
            <person name="Birren B."/>
        </authorList>
    </citation>
    <scope>NUCLEOTIDE SEQUENCE [LARGE SCALE GENOMIC DNA]</scope>
    <source>
        <strain evidence="3">1006PhL</strain>
    </source>
</reference>
<dbReference type="PROSITE" id="PS50181">
    <property type="entry name" value="FBOX"/>
    <property type="match status" value="1"/>
</dbReference>
<dbReference type="InterPro" id="IPR036047">
    <property type="entry name" value="F-box-like_dom_sf"/>
</dbReference>
<dbReference type="Gene3D" id="1.20.1280.50">
    <property type="match status" value="1"/>
</dbReference>
<accession>S2KD16</accession>
<dbReference type="AlphaFoldDB" id="S2KD16"/>
<keyword evidence="3" id="KW-1185">Reference proteome</keyword>
<dbReference type="OrthoDB" id="2220528at2759"/>
<dbReference type="SUPFAM" id="SSF81383">
    <property type="entry name" value="F-box domain"/>
    <property type="match status" value="1"/>
</dbReference>
<gene>
    <name evidence="2" type="ORF">HMPREF1544_02915</name>
</gene>
<evidence type="ECO:0000259" key="1">
    <source>
        <dbReference type="PROSITE" id="PS50181"/>
    </source>
</evidence>
<name>S2KD16_MUCC1</name>
<dbReference type="InParanoid" id="S2KD16"/>
<sequence>MPTISALPQELLFAILNNVPNVKQLAQCRLVCKRWEESATKAIFAKKITIKSEEQAFKLYRHLYQDTSKVPLLKHLHFELDDDDLHFLVKELLQLTFTPSIQRFTGFAKADRFFTTLFNIVDRSPSSFDQLEEMTKYTGVDMSILDQRRLKFGSMIRTFSLRVVKNNTFTNSTVIWSDHFHLFRNLTEFTLMGAPSGLNGIEQIIEGCHYLSTLSLVNMDYGGQTVAKMTTEEVISWASNNVNKEESLKTLSIKTLCRPELIEYLLFKYPNVANITIDGRFWSSSNDLVVDHANLSRVLDAVKRIRQKQLKLILPPTIIIMKNALEFFTTPDEVITFGIKPIQGQTQLVMEMN</sequence>
<feature type="domain" description="F-box" evidence="1">
    <location>
        <begin position="1"/>
        <end position="48"/>
    </location>
</feature>
<organism evidence="2 3">
    <name type="scientific">Mucor circinelloides f. circinelloides (strain 1006PhL)</name>
    <name type="common">Mucormycosis agent</name>
    <name type="synonym">Calyptromyces circinelloides</name>
    <dbReference type="NCBI Taxonomy" id="1220926"/>
    <lineage>
        <taxon>Eukaryota</taxon>
        <taxon>Fungi</taxon>
        <taxon>Fungi incertae sedis</taxon>
        <taxon>Mucoromycota</taxon>
        <taxon>Mucoromycotina</taxon>
        <taxon>Mucoromycetes</taxon>
        <taxon>Mucorales</taxon>
        <taxon>Mucorineae</taxon>
        <taxon>Mucoraceae</taxon>
        <taxon>Mucor</taxon>
    </lineage>
</organism>
<dbReference type="OMA" id="YPNVANI"/>
<evidence type="ECO:0000313" key="2">
    <source>
        <dbReference type="EMBL" id="EPB90230.1"/>
    </source>
</evidence>
<dbReference type="VEuPathDB" id="FungiDB:HMPREF1544_02915"/>